<comment type="caution">
    <text evidence="3">The sequence shown here is derived from an EMBL/GenBank/DDBJ whole genome shotgun (WGS) entry which is preliminary data.</text>
</comment>
<dbReference type="InterPro" id="IPR001810">
    <property type="entry name" value="F-box_dom"/>
</dbReference>
<dbReference type="InterPro" id="IPR017451">
    <property type="entry name" value="F-box-assoc_interact_dom"/>
</dbReference>
<feature type="compositionally biased region" description="Basic and acidic residues" evidence="1">
    <location>
        <begin position="1"/>
        <end position="20"/>
    </location>
</feature>
<dbReference type="InterPro" id="IPR050796">
    <property type="entry name" value="SCF_F-box_component"/>
</dbReference>
<protein>
    <recommendedName>
        <fullName evidence="2">F-box domain-containing protein</fullName>
    </recommendedName>
</protein>
<evidence type="ECO:0000313" key="3">
    <source>
        <dbReference type="EMBL" id="KAJ4829877.1"/>
    </source>
</evidence>
<dbReference type="InterPro" id="IPR006527">
    <property type="entry name" value="F-box-assoc_dom_typ1"/>
</dbReference>
<dbReference type="AlphaFoldDB" id="A0A9Q0J6H8"/>
<sequence length="326" mass="37316">MDQGKDKGKRVGKETEEESRKKARVEEEEAVVAMEEDVEEEAVVVAMEEDVEESGAEREIASEACDYEMALQTELLEDLIREILVRLPAISLCRFRSVCKTWRDIFSRDPDFKDRLPGNKQNTFILQNSSRSSHEKKLYSMVYEDEAETPGIQVQEVPLQSGFSGCSVKSSCDGLVLITVQHPNDDAISASAIILNPFTRETKTIPLKRLQEGQEVWGIGYDHLNRCYKVVRAPASGKYSPVQVLSLETNSWKNTTTYTGFPYHIVFRNPVTANRCPHWIASNANRDTRERHIIYFDASEEDFRTVPLYRPKLLRIEEFLLVWGET</sequence>
<evidence type="ECO:0000313" key="4">
    <source>
        <dbReference type="Proteomes" id="UP001141552"/>
    </source>
</evidence>
<dbReference type="Gene3D" id="1.20.1280.50">
    <property type="match status" value="1"/>
</dbReference>
<accession>A0A9Q0J6H8</accession>
<dbReference type="PANTHER" id="PTHR31672">
    <property type="entry name" value="BNACNNG10540D PROTEIN"/>
    <property type="match status" value="1"/>
</dbReference>
<evidence type="ECO:0000259" key="2">
    <source>
        <dbReference type="SMART" id="SM00256"/>
    </source>
</evidence>
<feature type="domain" description="F-box" evidence="2">
    <location>
        <begin position="75"/>
        <end position="115"/>
    </location>
</feature>
<dbReference type="InterPro" id="IPR036047">
    <property type="entry name" value="F-box-like_dom_sf"/>
</dbReference>
<feature type="compositionally biased region" description="Acidic residues" evidence="1">
    <location>
        <begin position="26"/>
        <end position="36"/>
    </location>
</feature>
<dbReference type="NCBIfam" id="TIGR01640">
    <property type="entry name" value="F_box_assoc_1"/>
    <property type="match status" value="1"/>
</dbReference>
<feature type="region of interest" description="Disordered" evidence="1">
    <location>
        <begin position="1"/>
        <end position="36"/>
    </location>
</feature>
<dbReference type="Pfam" id="PF00646">
    <property type="entry name" value="F-box"/>
    <property type="match status" value="1"/>
</dbReference>
<organism evidence="3 4">
    <name type="scientific">Turnera subulata</name>
    <dbReference type="NCBI Taxonomy" id="218843"/>
    <lineage>
        <taxon>Eukaryota</taxon>
        <taxon>Viridiplantae</taxon>
        <taxon>Streptophyta</taxon>
        <taxon>Embryophyta</taxon>
        <taxon>Tracheophyta</taxon>
        <taxon>Spermatophyta</taxon>
        <taxon>Magnoliopsida</taxon>
        <taxon>eudicotyledons</taxon>
        <taxon>Gunneridae</taxon>
        <taxon>Pentapetalae</taxon>
        <taxon>rosids</taxon>
        <taxon>fabids</taxon>
        <taxon>Malpighiales</taxon>
        <taxon>Passifloraceae</taxon>
        <taxon>Turnera</taxon>
    </lineage>
</organism>
<evidence type="ECO:0000256" key="1">
    <source>
        <dbReference type="SAM" id="MobiDB-lite"/>
    </source>
</evidence>
<dbReference type="CDD" id="cd22157">
    <property type="entry name" value="F-box_AtFBW1-like"/>
    <property type="match status" value="1"/>
</dbReference>
<name>A0A9Q0J6H8_9ROSI</name>
<gene>
    <name evidence="3" type="ORF">Tsubulata_013136</name>
</gene>
<reference evidence="3" key="2">
    <citation type="journal article" date="2023" name="Plants (Basel)">
        <title>Annotation of the Turnera subulata (Passifloraceae) Draft Genome Reveals the S-Locus Evolved after the Divergence of Turneroideae from Passifloroideae in a Stepwise Manner.</title>
        <authorList>
            <person name="Henning P.M."/>
            <person name="Roalson E.H."/>
            <person name="Mir W."/>
            <person name="McCubbin A.G."/>
            <person name="Shore J.S."/>
        </authorList>
    </citation>
    <scope>NUCLEOTIDE SEQUENCE</scope>
    <source>
        <strain evidence="3">F60SS</strain>
    </source>
</reference>
<dbReference type="SMART" id="SM00256">
    <property type="entry name" value="FBOX"/>
    <property type="match status" value="1"/>
</dbReference>
<proteinExistence type="predicted"/>
<dbReference type="OrthoDB" id="1867629at2759"/>
<dbReference type="Proteomes" id="UP001141552">
    <property type="component" value="Unassembled WGS sequence"/>
</dbReference>
<keyword evidence="4" id="KW-1185">Reference proteome</keyword>
<dbReference type="PANTHER" id="PTHR31672:SF13">
    <property type="entry name" value="F-BOX PROTEIN CPR30-LIKE"/>
    <property type="match status" value="1"/>
</dbReference>
<reference evidence="3" key="1">
    <citation type="submission" date="2022-02" db="EMBL/GenBank/DDBJ databases">
        <authorList>
            <person name="Henning P.M."/>
            <person name="McCubbin A.G."/>
            <person name="Shore J.S."/>
        </authorList>
    </citation>
    <scope>NUCLEOTIDE SEQUENCE</scope>
    <source>
        <strain evidence="3">F60SS</strain>
        <tissue evidence="3">Leaves</tissue>
    </source>
</reference>
<dbReference type="SUPFAM" id="SSF81383">
    <property type="entry name" value="F-box domain"/>
    <property type="match status" value="1"/>
</dbReference>
<dbReference type="EMBL" id="JAKUCV010005784">
    <property type="protein sequence ID" value="KAJ4829877.1"/>
    <property type="molecule type" value="Genomic_DNA"/>
</dbReference>
<dbReference type="Pfam" id="PF07734">
    <property type="entry name" value="FBA_1"/>
    <property type="match status" value="1"/>
</dbReference>